<organism evidence="2">
    <name type="scientific">Rhipicephalus microplus</name>
    <name type="common">Cattle tick</name>
    <name type="synonym">Boophilus microplus</name>
    <dbReference type="NCBI Taxonomy" id="6941"/>
    <lineage>
        <taxon>Eukaryota</taxon>
        <taxon>Metazoa</taxon>
        <taxon>Ecdysozoa</taxon>
        <taxon>Arthropoda</taxon>
        <taxon>Chelicerata</taxon>
        <taxon>Arachnida</taxon>
        <taxon>Acari</taxon>
        <taxon>Parasitiformes</taxon>
        <taxon>Ixodida</taxon>
        <taxon>Ixodoidea</taxon>
        <taxon>Ixodidae</taxon>
        <taxon>Rhipicephalinae</taxon>
        <taxon>Rhipicephalus</taxon>
        <taxon>Boophilus</taxon>
    </lineage>
</organism>
<proteinExistence type="predicted"/>
<feature type="signal peptide" evidence="1">
    <location>
        <begin position="1"/>
        <end position="23"/>
    </location>
</feature>
<dbReference type="AlphaFoldDB" id="A0A6M2CYR3"/>
<evidence type="ECO:0000313" key="2">
    <source>
        <dbReference type="EMBL" id="NOV38520.1"/>
    </source>
</evidence>
<name>A0A6M2CYR3_RHIMP</name>
<dbReference type="EMBL" id="GHWJ01005783">
    <property type="protein sequence ID" value="NOV38520.1"/>
    <property type="molecule type" value="Transcribed_RNA"/>
</dbReference>
<evidence type="ECO:0000256" key="1">
    <source>
        <dbReference type="SAM" id="SignalP"/>
    </source>
</evidence>
<sequence length="73" mass="8338">MVIMTSNFVVCYIFFALSSMSSDWQPSRHTSVEAGRSISFHGCMGVKCQYGTCQPNCQCPNEMHKYLENHDCY</sequence>
<feature type="chain" id="PRO_5026911864" evidence="1">
    <location>
        <begin position="24"/>
        <end position="73"/>
    </location>
</feature>
<reference evidence="2" key="1">
    <citation type="submission" date="2019-09" db="EMBL/GenBank/DDBJ databases">
        <title>Organ-specific transcriptomic study of the physiology of the cattle tick, Rhipicephalus microplus.</title>
        <authorList>
            <person name="Tirloni L."/>
            <person name="Braz G."/>
            <person name="Gandara A.C.P."/>
            <person name="Sabadin G.A."/>
            <person name="da Silva R.M."/>
            <person name="Guizzo M.G."/>
            <person name="Machado J.A."/>
            <person name="Costa E.P."/>
            <person name="Gomes H.F."/>
            <person name="Moraes J."/>
            <person name="Mota M.B.S."/>
            <person name="Mesquita R.D."/>
            <person name="Alvarenga P.H."/>
            <person name="Alves F."/>
            <person name="Seixas A."/>
            <person name="da Fonseca R.N."/>
            <person name="Fogaca A."/>
            <person name="Logullo C."/>
            <person name="Tanaka A."/>
            <person name="Daffre S."/>
            <person name="Termignoni C."/>
            <person name="Vaz I.S.Jr."/>
            <person name="Oliveira P.L."/>
            <person name="Ribeiro J.M."/>
        </authorList>
    </citation>
    <scope>NUCLEOTIDE SEQUENCE</scope>
    <source>
        <strain evidence="2">Porto Alegre</strain>
    </source>
</reference>
<accession>A0A6M2CYR3</accession>
<keyword evidence="1" id="KW-0732">Signal</keyword>
<protein>
    <submittedName>
        <fullName evidence="2">Putative kazal domain protein</fullName>
    </submittedName>
</protein>